<reference evidence="3" key="1">
    <citation type="journal article" date="2007" name="PLoS ONE">
        <title>The first genome sequence of an elite grapevine cultivar (Pinot noir Vitis vinifera L.): coping with a highly heterozygous genome.</title>
        <authorList>
            <person name="Velasco R."/>
            <person name="Zharkikh A."/>
            <person name="Troggio M."/>
            <person name="Cartwright D.A."/>
            <person name="Cestaro A."/>
            <person name="Pruss D."/>
            <person name="Pindo M."/>
            <person name="FitzGerald L.M."/>
            <person name="Vezzulli S."/>
            <person name="Reid J."/>
            <person name="Malacarne G."/>
            <person name="Iliev D."/>
            <person name="Coppola G."/>
            <person name="Wardell B."/>
            <person name="Micheletti D."/>
            <person name="Macalma T."/>
            <person name="Facci M."/>
            <person name="Mitchell J.T."/>
            <person name="Perazzolli M."/>
            <person name="Eldredge G."/>
            <person name="Gatto P."/>
            <person name="Oyzerski R."/>
            <person name="Moretto M."/>
            <person name="Gutin N."/>
            <person name="Stefanini M."/>
            <person name="Chen Y."/>
            <person name="Segala C."/>
            <person name="Davenport C."/>
            <person name="Dematte L."/>
            <person name="Mraz A."/>
            <person name="Battilana J."/>
            <person name="Stormo K."/>
            <person name="Costa F."/>
            <person name="Tao Q."/>
            <person name="Si-Ammour A."/>
            <person name="Harkins T."/>
            <person name="Lackey A."/>
            <person name="Perbost C."/>
            <person name="Taillon B."/>
            <person name="Stella A."/>
            <person name="Solovyev V."/>
            <person name="Fawcett J.A."/>
            <person name="Sterck L."/>
            <person name="Vandepoele K."/>
            <person name="Grando S.M."/>
            <person name="Toppo S."/>
            <person name="Moser C."/>
            <person name="Lanchbury J."/>
            <person name="Bogden R."/>
            <person name="Skolnick M."/>
            <person name="Sgaramella V."/>
            <person name="Bhatnagar S.K."/>
            <person name="Fontana P."/>
            <person name="Gutin A."/>
            <person name="Van de Peer Y."/>
            <person name="Salamini F."/>
            <person name="Viola R."/>
        </authorList>
    </citation>
    <scope>NUCLEOTIDE SEQUENCE</scope>
</reference>
<dbReference type="Pfam" id="PF23247">
    <property type="entry name" value="LRR_RPS2"/>
    <property type="match status" value="1"/>
</dbReference>
<dbReference type="ExpressionAtlas" id="A5BQ90">
    <property type="expression patterns" value="baseline and differential"/>
</dbReference>
<protein>
    <recommendedName>
        <fullName evidence="2">Disease resistance protein At4g27190-like leucine-rich repeats domain-containing protein</fullName>
    </recommendedName>
</protein>
<dbReference type="AlphaFoldDB" id="A5BQ90"/>
<sequence length="275" mass="31882">MAYKSGAQDAKLLPKDILLEKLTRYAIFVGDLWEFRRDYGTKRALKLENVNRSLHLGDEISKLLERSEEIEFGKLISTKFVLYPSDRESFLELKHLQVSSSPEILYIIDSKNQWFLQNGVFLLLESLVLDSLNNLEEIWHDLIPIGYFGNLKTLNVDSCPKLKFLLLLSMARGLSQLEEMTIEDYNAMQQIIAYERELEIKEDGHVGTNWQLFPKLRSLKLENLPQLINFSCELETSSTFLSTNARSEDSFFSHKVSFPKLEELTLKNLPKLKDI</sequence>
<dbReference type="PANTHER" id="PTHR33463:SF198">
    <property type="entry name" value="RPP4C3"/>
    <property type="match status" value="1"/>
</dbReference>
<evidence type="ECO:0000256" key="1">
    <source>
        <dbReference type="ARBA" id="ARBA00022821"/>
    </source>
</evidence>
<evidence type="ECO:0000259" key="2">
    <source>
        <dbReference type="Pfam" id="PF23247"/>
    </source>
</evidence>
<dbReference type="SUPFAM" id="SSF52047">
    <property type="entry name" value="RNI-like"/>
    <property type="match status" value="1"/>
</dbReference>
<dbReference type="PANTHER" id="PTHR33463">
    <property type="entry name" value="NB-ARC DOMAIN-CONTAINING PROTEIN-RELATED"/>
    <property type="match status" value="1"/>
</dbReference>
<evidence type="ECO:0000313" key="3">
    <source>
        <dbReference type="EMBL" id="CAN70421.1"/>
    </source>
</evidence>
<gene>
    <name evidence="3" type="ORF">VITISV_033746</name>
</gene>
<dbReference type="InterPro" id="IPR050905">
    <property type="entry name" value="Plant_NBS-LRR"/>
</dbReference>
<organism evidence="3">
    <name type="scientific">Vitis vinifera</name>
    <name type="common">Grape</name>
    <dbReference type="NCBI Taxonomy" id="29760"/>
    <lineage>
        <taxon>Eukaryota</taxon>
        <taxon>Viridiplantae</taxon>
        <taxon>Streptophyta</taxon>
        <taxon>Embryophyta</taxon>
        <taxon>Tracheophyta</taxon>
        <taxon>Spermatophyta</taxon>
        <taxon>Magnoliopsida</taxon>
        <taxon>eudicotyledons</taxon>
        <taxon>Gunneridae</taxon>
        <taxon>Pentapetalae</taxon>
        <taxon>rosids</taxon>
        <taxon>Vitales</taxon>
        <taxon>Vitaceae</taxon>
        <taxon>Viteae</taxon>
        <taxon>Vitis</taxon>
    </lineage>
</organism>
<name>A5BQ90_VITVI</name>
<dbReference type="EMBL" id="AM467324">
    <property type="protein sequence ID" value="CAN70421.1"/>
    <property type="molecule type" value="Genomic_DNA"/>
</dbReference>
<feature type="domain" description="Disease resistance protein At4g27190-like leucine-rich repeats" evidence="2">
    <location>
        <begin position="127"/>
        <end position="227"/>
    </location>
</feature>
<dbReference type="InterPro" id="IPR057135">
    <property type="entry name" value="At4g27190-like_LRR"/>
</dbReference>
<proteinExistence type="predicted"/>
<accession>A5BQ90</accession>
<keyword evidence="1" id="KW-0611">Plant defense</keyword>